<keyword evidence="2" id="KW-0378">Hydrolase</keyword>
<feature type="transmembrane region" description="Helical" evidence="1">
    <location>
        <begin position="6"/>
        <end position="27"/>
    </location>
</feature>
<keyword evidence="1" id="KW-0812">Transmembrane</keyword>
<dbReference type="EMBL" id="JANFNG010000006">
    <property type="protein sequence ID" value="MCQ4081014.1"/>
    <property type="molecule type" value="Genomic_DNA"/>
</dbReference>
<sequence>MGLTSTKLLVLVIAIAVAAFAATIWLWPRLSHRGIKPIAGRVGLLLGGQLAILAALGLAINSYFGFYASFADLFGTNQDPGTVVDYSAGGTPSGKLGLQHLGTQEVGVPGGASPEKAGEIEKVQIVGTKTGIDTPAYVYLPPQYFQAAFKNQNFPAAVILTGYPGTTDSLITRMKYPQTAAEHIQQGKMQPTILVMLRPTVVPPRDTECMDIPHGPQVETFFTQDLRNAISANYRVGNRGANWGIMGDSTGGYCALKMSMRHPDDYSAAVALSGYFSTHNDPTTGDLFGGNKQLQNENDMMWWLKHKPAPPIWALVTSSQHGEYDYKATMAFIKAVKPPMTVSSIILPSGGHNFTTWNRELPAALDAMSQHLAQ</sequence>
<evidence type="ECO:0000313" key="3">
    <source>
        <dbReference type="Proteomes" id="UP001057702"/>
    </source>
</evidence>
<evidence type="ECO:0000256" key="1">
    <source>
        <dbReference type="SAM" id="Phobius"/>
    </source>
</evidence>
<reference evidence="2" key="1">
    <citation type="submission" date="2022-06" db="EMBL/GenBank/DDBJ databases">
        <title>Draft genome sequence of Streptomyces sp. RB6PN25 isolated from peat swamp forest in Thailand.</title>
        <authorList>
            <person name="Duangmal K."/>
            <person name="Klaysubun C."/>
        </authorList>
    </citation>
    <scope>NUCLEOTIDE SEQUENCE</scope>
    <source>
        <strain evidence="2">RB6PN25</strain>
    </source>
</reference>
<dbReference type="GO" id="GO:0016787">
    <property type="term" value="F:hydrolase activity"/>
    <property type="evidence" value="ECO:0007669"/>
    <property type="project" value="UniProtKB-KW"/>
</dbReference>
<name>A0ABT1PTL1_9ACTN</name>
<dbReference type="PANTHER" id="PTHR48098:SF1">
    <property type="entry name" value="DIACYLGLYCEROL ACYLTRANSFERASE_MYCOLYLTRANSFERASE AG85A"/>
    <property type="match status" value="1"/>
</dbReference>
<feature type="transmembrane region" description="Helical" evidence="1">
    <location>
        <begin position="39"/>
        <end position="60"/>
    </location>
</feature>
<dbReference type="Proteomes" id="UP001057702">
    <property type="component" value="Unassembled WGS sequence"/>
</dbReference>
<dbReference type="Gene3D" id="3.40.50.1820">
    <property type="entry name" value="alpha/beta hydrolase"/>
    <property type="match status" value="1"/>
</dbReference>
<dbReference type="RefSeq" id="WP_255919926.1">
    <property type="nucleotide sequence ID" value="NZ_JANFNG010000006.1"/>
</dbReference>
<dbReference type="PANTHER" id="PTHR48098">
    <property type="entry name" value="ENTEROCHELIN ESTERASE-RELATED"/>
    <property type="match status" value="1"/>
</dbReference>
<dbReference type="InterPro" id="IPR029058">
    <property type="entry name" value="AB_hydrolase_fold"/>
</dbReference>
<organism evidence="2 3">
    <name type="scientific">Streptomyces humicola</name>
    <dbReference type="NCBI Taxonomy" id="2953240"/>
    <lineage>
        <taxon>Bacteria</taxon>
        <taxon>Bacillati</taxon>
        <taxon>Actinomycetota</taxon>
        <taxon>Actinomycetes</taxon>
        <taxon>Kitasatosporales</taxon>
        <taxon>Streptomycetaceae</taxon>
        <taxon>Streptomyces</taxon>
    </lineage>
</organism>
<accession>A0ABT1PTL1</accession>
<dbReference type="InterPro" id="IPR000801">
    <property type="entry name" value="Esterase-like"/>
</dbReference>
<evidence type="ECO:0000313" key="2">
    <source>
        <dbReference type="EMBL" id="MCQ4081014.1"/>
    </source>
</evidence>
<dbReference type="SUPFAM" id="SSF53474">
    <property type="entry name" value="alpha/beta-Hydrolases"/>
    <property type="match status" value="1"/>
</dbReference>
<comment type="caution">
    <text evidence="2">The sequence shown here is derived from an EMBL/GenBank/DDBJ whole genome shotgun (WGS) entry which is preliminary data.</text>
</comment>
<protein>
    <submittedName>
        <fullName evidence="2">Alpha/beta hydrolase-fold protein</fullName>
    </submittedName>
</protein>
<gene>
    <name evidence="2" type="ORF">NGB36_10480</name>
</gene>
<proteinExistence type="predicted"/>
<keyword evidence="1" id="KW-0472">Membrane</keyword>
<keyword evidence="3" id="KW-1185">Reference proteome</keyword>
<dbReference type="InterPro" id="IPR050583">
    <property type="entry name" value="Mycobacterial_A85_antigen"/>
</dbReference>
<dbReference type="Pfam" id="PF00756">
    <property type="entry name" value="Esterase"/>
    <property type="match status" value="1"/>
</dbReference>
<keyword evidence="1" id="KW-1133">Transmembrane helix</keyword>